<dbReference type="InterPro" id="IPR011006">
    <property type="entry name" value="CheY-like_superfamily"/>
</dbReference>
<protein>
    <recommendedName>
        <fullName evidence="3">Stage 0 sporulation protein A homolog</fullName>
    </recommendedName>
</protein>
<dbReference type="OrthoDB" id="1907270at2"/>
<evidence type="ECO:0000313" key="1">
    <source>
        <dbReference type="EMBL" id="OAA83046.1"/>
    </source>
</evidence>
<proteinExistence type="predicted"/>
<sequence>MNFLIISNDKETYCTLAKIIENNDLGKIIQSNHLLDYEKADILIMELAKPANRSLRRLHKLTNLFSGEIIIVSQIKDKEVIAKSYSLGIEYYIVKPIYSSEAIEILKKVIKLMQFKKCIRNVKNILKI</sequence>
<organism evidence="1 2">
    <name type="scientific">Clostridium ljungdahlii</name>
    <dbReference type="NCBI Taxonomy" id="1538"/>
    <lineage>
        <taxon>Bacteria</taxon>
        <taxon>Bacillati</taxon>
        <taxon>Bacillota</taxon>
        <taxon>Clostridia</taxon>
        <taxon>Eubacteriales</taxon>
        <taxon>Clostridiaceae</taxon>
        <taxon>Clostridium</taxon>
    </lineage>
</organism>
<reference evidence="1 2" key="1">
    <citation type="journal article" date="2015" name="Biotechnol. Bioeng.">
        <title>Genome sequence and phenotypic characterization of Caulobacter segnis.</title>
        <authorList>
            <person name="Patel S."/>
            <person name="Fletcher B."/>
            <person name="Scott D.C."/>
            <person name="Ely B."/>
        </authorList>
    </citation>
    <scope>NUCLEOTIDE SEQUENCE [LARGE SCALE GENOMIC DNA]</scope>
    <source>
        <strain evidence="1 2">ERI-2</strain>
    </source>
</reference>
<dbReference type="Proteomes" id="UP000077407">
    <property type="component" value="Unassembled WGS sequence"/>
</dbReference>
<name>A0A162KRP7_9CLOT</name>
<evidence type="ECO:0008006" key="3">
    <source>
        <dbReference type="Google" id="ProtNLM"/>
    </source>
</evidence>
<dbReference type="PATRIC" id="fig|1538.10.peg.3894"/>
<dbReference type="SUPFAM" id="SSF52172">
    <property type="entry name" value="CheY-like"/>
    <property type="match status" value="1"/>
</dbReference>
<dbReference type="AlphaFoldDB" id="A0A162KRP7"/>
<accession>A0A162KRP7</accession>
<evidence type="ECO:0000313" key="2">
    <source>
        <dbReference type="Proteomes" id="UP000077407"/>
    </source>
</evidence>
<comment type="caution">
    <text evidence="1">The sequence shown here is derived from an EMBL/GenBank/DDBJ whole genome shotgun (WGS) entry which is preliminary data.</text>
</comment>
<dbReference type="EMBL" id="LITT01000063">
    <property type="protein sequence ID" value="OAA83046.1"/>
    <property type="molecule type" value="Genomic_DNA"/>
</dbReference>
<dbReference type="RefSeq" id="WP_063557064.1">
    <property type="nucleotide sequence ID" value="NZ_LITT01000063.1"/>
</dbReference>
<gene>
    <name evidence="1" type="ORF">WY13_03822</name>
</gene>
<dbReference type="Gene3D" id="3.40.50.2300">
    <property type="match status" value="1"/>
</dbReference>